<evidence type="ECO:0000313" key="3">
    <source>
        <dbReference type="Proteomes" id="UP000077752"/>
    </source>
</evidence>
<dbReference type="EMBL" id="LUCV01000022">
    <property type="protein sequence ID" value="OAI91735.1"/>
    <property type="molecule type" value="Genomic_DNA"/>
</dbReference>
<feature type="signal peptide" evidence="1">
    <location>
        <begin position="1"/>
        <end position="20"/>
    </location>
</feature>
<comment type="caution">
    <text evidence="2">The sequence shown here is derived from an EMBL/GenBank/DDBJ whole genome shotgun (WGS) entry which is preliminary data.</text>
</comment>
<feature type="chain" id="PRO_5008073776" evidence="1">
    <location>
        <begin position="21"/>
        <end position="152"/>
    </location>
</feature>
<evidence type="ECO:0000256" key="1">
    <source>
        <dbReference type="SAM" id="SignalP"/>
    </source>
</evidence>
<accession>A0A177SPG6</accession>
<protein>
    <submittedName>
        <fullName evidence="2">Uncharacterized protein</fullName>
    </submittedName>
</protein>
<sequence>MSLRTLLGSLVLSTCLGAQALETENRSETELIALASSLAQNAGSSQWQLLWQRSREAGHLTPGKAAHFVVSQQRIDELTRATLSRPDSASAQKLTRVQYRRDFQPLVVGKLGGTSLSALCLTVDWRTFPEGTRGDPGPWMGQVSLLVSQPCP</sequence>
<reference evidence="2 3" key="1">
    <citation type="submission" date="2016-03" db="EMBL/GenBank/DDBJ databases">
        <title>Draft Genome Assembly of Pseudomonas putida strain CBF10-2.</title>
        <authorList>
            <person name="Iyer R.S."/>
            <person name="Damania A."/>
        </authorList>
    </citation>
    <scope>NUCLEOTIDE SEQUENCE [LARGE SCALE GENOMIC DNA]</scope>
    <source>
        <strain evidence="2 3">CBF10-2</strain>
    </source>
</reference>
<keyword evidence="1" id="KW-0732">Signal</keyword>
<dbReference type="Proteomes" id="UP000077752">
    <property type="component" value="Unassembled WGS sequence"/>
</dbReference>
<dbReference type="AlphaFoldDB" id="A0A177SPG6"/>
<dbReference type="RefSeq" id="WP_064303245.1">
    <property type="nucleotide sequence ID" value="NZ_LUCV01000022.1"/>
</dbReference>
<gene>
    <name evidence="2" type="ORF">AYO28_20100</name>
</gene>
<organism evidence="2 3">
    <name type="scientific">Pseudomonas putida</name>
    <name type="common">Arthrobacter siderocapsulatus</name>
    <dbReference type="NCBI Taxonomy" id="303"/>
    <lineage>
        <taxon>Bacteria</taxon>
        <taxon>Pseudomonadati</taxon>
        <taxon>Pseudomonadota</taxon>
        <taxon>Gammaproteobacteria</taxon>
        <taxon>Pseudomonadales</taxon>
        <taxon>Pseudomonadaceae</taxon>
        <taxon>Pseudomonas</taxon>
    </lineage>
</organism>
<evidence type="ECO:0000313" key="2">
    <source>
        <dbReference type="EMBL" id="OAI91735.1"/>
    </source>
</evidence>
<name>A0A177SPG6_PSEPU</name>
<proteinExistence type="predicted"/>